<comment type="pathway">
    <text evidence="1">Amino-acid biosynthesis; L-asparagine biosynthesis; L-asparagine from L-aspartate (L-Gln route): step 1/1.</text>
</comment>
<dbReference type="InterPro" id="IPR006426">
    <property type="entry name" value="Asn_synth_AEB"/>
</dbReference>
<feature type="binding site" evidence="9">
    <location>
        <position position="102"/>
    </location>
    <ligand>
        <name>L-glutamine</name>
        <dbReference type="ChEBI" id="CHEBI:58359"/>
    </ligand>
</feature>
<evidence type="ECO:0000256" key="9">
    <source>
        <dbReference type="PIRSR" id="PIRSR001589-2"/>
    </source>
</evidence>
<dbReference type="CDD" id="cd00712">
    <property type="entry name" value="AsnB"/>
    <property type="match status" value="1"/>
</dbReference>
<evidence type="ECO:0000256" key="2">
    <source>
        <dbReference type="ARBA" id="ARBA00005752"/>
    </source>
</evidence>
<dbReference type="NCBIfam" id="TIGR01536">
    <property type="entry name" value="asn_synth_AEB"/>
    <property type="match status" value="1"/>
</dbReference>
<dbReference type="InterPro" id="IPR051786">
    <property type="entry name" value="ASN_synthetase/amidase"/>
</dbReference>
<protein>
    <recommendedName>
        <fullName evidence="3">asparagine synthase (glutamine-hydrolyzing)</fullName>
        <ecNumber evidence="3">6.3.5.4</ecNumber>
    </recommendedName>
</protein>
<dbReference type="GO" id="GO:0005829">
    <property type="term" value="C:cytosol"/>
    <property type="evidence" value="ECO:0007669"/>
    <property type="project" value="TreeGrafter"/>
</dbReference>
<dbReference type="InterPro" id="IPR029055">
    <property type="entry name" value="Ntn_hydrolases_N"/>
</dbReference>
<evidence type="ECO:0000256" key="10">
    <source>
        <dbReference type="PIRSR" id="PIRSR001589-3"/>
    </source>
</evidence>
<evidence type="ECO:0000256" key="3">
    <source>
        <dbReference type="ARBA" id="ARBA00012737"/>
    </source>
</evidence>
<dbReference type="PIRSF" id="PIRSF001589">
    <property type="entry name" value="Asn_synthetase_glu-h"/>
    <property type="match status" value="1"/>
</dbReference>
<dbReference type="GO" id="GO:0004066">
    <property type="term" value="F:asparagine synthase (glutamine-hydrolyzing) activity"/>
    <property type="evidence" value="ECO:0007669"/>
    <property type="project" value="UniProtKB-EC"/>
</dbReference>
<name>A0A4R7Q5Q1_9FLAO</name>
<dbReference type="SUPFAM" id="SSF52402">
    <property type="entry name" value="Adenine nucleotide alpha hydrolases-like"/>
    <property type="match status" value="1"/>
</dbReference>
<dbReference type="AlphaFoldDB" id="A0A4R7Q5Q1"/>
<dbReference type="Pfam" id="PF00733">
    <property type="entry name" value="Asn_synthase"/>
    <property type="match status" value="1"/>
</dbReference>
<keyword evidence="8" id="KW-0061">Asparagine biosynthesis</keyword>
<dbReference type="PANTHER" id="PTHR43284">
    <property type="entry name" value="ASPARAGINE SYNTHETASE (GLUTAMINE-HYDROLYZING)"/>
    <property type="match status" value="1"/>
</dbReference>
<reference evidence="12 13" key="1">
    <citation type="submission" date="2019-03" db="EMBL/GenBank/DDBJ databases">
        <title>Genomic Encyclopedia of Archaeal and Bacterial Type Strains, Phase II (KMG-II): from individual species to whole genera.</title>
        <authorList>
            <person name="Goeker M."/>
        </authorList>
    </citation>
    <scope>NUCLEOTIDE SEQUENCE [LARGE SCALE GENOMIC DNA]</scope>
    <source>
        <strain evidence="12 13">DSM 28135</strain>
    </source>
</reference>
<feature type="active site" description="For GATase activity" evidence="8">
    <location>
        <position position="2"/>
    </location>
</feature>
<evidence type="ECO:0000313" key="13">
    <source>
        <dbReference type="Proteomes" id="UP000294689"/>
    </source>
</evidence>
<accession>A0A4R7Q5Q1</accession>
<dbReference type="EMBL" id="SOBW01000007">
    <property type="protein sequence ID" value="TDU42887.1"/>
    <property type="molecule type" value="Genomic_DNA"/>
</dbReference>
<feature type="binding site" evidence="9">
    <location>
        <position position="291"/>
    </location>
    <ligand>
        <name>ATP</name>
        <dbReference type="ChEBI" id="CHEBI:30616"/>
    </ligand>
</feature>
<gene>
    <name evidence="12" type="ORF">BXY82_0286</name>
</gene>
<sequence>MCGINGVFQLASGSTHLGDAVAAMNKKLAHRGPDDNGIWINETHGLGLGQTRLSILDLSSAGHQPMHDFEAKNTIVFNGEIFNFQILNQKFLKDEAFNSHSDTETILKLYRKFGLDMLQHLNGMFAFALWDASKEELILARDRSGKKPLYFTEMNGNFSFSSELKALFELPWIKKEIDDKVLYDFLTYNTVATPNTMFKGIEKFKPGHYMIVTKDGVKAYESFNDLKHKNLKFSSEKELEDLVFNKLEESVRLRMISDVPVGAFLSGGVDSSAIVALMRDNTPNEIKTFTVGFENQPNYNELQYADKIAKRYNTNHFIKEVTPKDLLDFIPKITDIYDEPQADTTAIPIYFISQLAKEENIKVVLNGDGPDELFSGYSNYERYVKTYQYFKLAKKAPKFAKGLANSFVDKIKPDSPLSEMTNRLYNQQDFYWPGAGGMKEGVKNKIISSHFKNRVYGHSSYNYVKQLKQDYHQFLDGHPFDYINWLCYSGYRQAVTEKFLFRADRLGMAHSIEARSPFLNHEMVQLALSIPGEYKIKNGVNKYILKKSLERILPNDILYRNKMGFNLPIREWAKETIYNGVKDNIVQFNRDTNLFNLAEVNAQLKSLKEGNDQYTNTIWTIYFLINWYKKWF</sequence>
<dbReference type="Gene3D" id="3.60.20.10">
    <property type="entry name" value="Glutamine Phosphoribosylpyrophosphate, subunit 1, domain 1"/>
    <property type="match status" value="1"/>
</dbReference>
<evidence type="ECO:0000256" key="5">
    <source>
        <dbReference type="ARBA" id="ARBA00022840"/>
    </source>
</evidence>
<comment type="caution">
    <text evidence="12">The sequence shown here is derived from an EMBL/GenBank/DDBJ whole genome shotgun (WGS) entry which is preliminary data.</text>
</comment>
<dbReference type="CDD" id="cd01991">
    <property type="entry name" value="Asn_synthase_B_C"/>
    <property type="match status" value="1"/>
</dbReference>
<evidence type="ECO:0000259" key="11">
    <source>
        <dbReference type="PROSITE" id="PS51278"/>
    </source>
</evidence>
<dbReference type="EC" id="6.3.5.4" evidence="3"/>
<proteinExistence type="inferred from homology"/>
<keyword evidence="6 8" id="KW-0315">Glutamine amidotransferase</keyword>
<dbReference type="PANTHER" id="PTHR43284:SF1">
    <property type="entry name" value="ASPARAGINE SYNTHETASE"/>
    <property type="match status" value="1"/>
</dbReference>
<dbReference type="Pfam" id="PF13537">
    <property type="entry name" value="GATase_7"/>
    <property type="match status" value="1"/>
</dbReference>
<dbReference type="InterPro" id="IPR014729">
    <property type="entry name" value="Rossmann-like_a/b/a_fold"/>
</dbReference>
<evidence type="ECO:0000256" key="6">
    <source>
        <dbReference type="ARBA" id="ARBA00022962"/>
    </source>
</evidence>
<dbReference type="GO" id="GO:0005524">
    <property type="term" value="F:ATP binding"/>
    <property type="evidence" value="ECO:0007669"/>
    <property type="project" value="UniProtKB-KW"/>
</dbReference>
<dbReference type="InterPro" id="IPR017932">
    <property type="entry name" value="GATase_2_dom"/>
</dbReference>
<organism evidence="12 13">
    <name type="scientific">Gelidibacter sediminis</name>
    <dbReference type="NCBI Taxonomy" id="1608710"/>
    <lineage>
        <taxon>Bacteria</taxon>
        <taxon>Pseudomonadati</taxon>
        <taxon>Bacteroidota</taxon>
        <taxon>Flavobacteriia</taxon>
        <taxon>Flavobacteriales</taxon>
        <taxon>Flavobacteriaceae</taxon>
        <taxon>Gelidibacter</taxon>
    </lineage>
</organism>
<dbReference type="RefSeq" id="WP_133756393.1">
    <property type="nucleotide sequence ID" value="NZ_SOBW01000007.1"/>
</dbReference>
<dbReference type="InterPro" id="IPR033738">
    <property type="entry name" value="AsnB_N"/>
</dbReference>
<keyword evidence="13" id="KW-1185">Reference proteome</keyword>
<comment type="similarity">
    <text evidence="2">Belongs to the asparagine synthetase family.</text>
</comment>
<keyword evidence="5 9" id="KW-0067">ATP-binding</keyword>
<dbReference type="InterPro" id="IPR001962">
    <property type="entry name" value="Asn_synthase"/>
</dbReference>
<feature type="site" description="Important for beta-aspartyl-AMP intermediate formation" evidence="10">
    <location>
        <position position="368"/>
    </location>
</feature>
<evidence type="ECO:0000256" key="8">
    <source>
        <dbReference type="PIRSR" id="PIRSR001589-1"/>
    </source>
</evidence>
<keyword evidence="8" id="KW-0028">Amino-acid biosynthesis</keyword>
<comment type="catalytic activity">
    <reaction evidence="7">
        <text>L-aspartate + L-glutamine + ATP + H2O = L-asparagine + L-glutamate + AMP + diphosphate + H(+)</text>
        <dbReference type="Rhea" id="RHEA:12228"/>
        <dbReference type="ChEBI" id="CHEBI:15377"/>
        <dbReference type="ChEBI" id="CHEBI:15378"/>
        <dbReference type="ChEBI" id="CHEBI:29985"/>
        <dbReference type="ChEBI" id="CHEBI:29991"/>
        <dbReference type="ChEBI" id="CHEBI:30616"/>
        <dbReference type="ChEBI" id="CHEBI:33019"/>
        <dbReference type="ChEBI" id="CHEBI:58048"/>
        <dbReference type="ChEBI" id="CHEBI:58359"/>
        <dbReference type="ChEBI" id="CHEBI:456215"/>
        <dbReference type="EC" id="6.3.5.4"/>
    </reaction>
</comment>
<evidence type="ECO:0000256" key="4">
    <source>
        <dbReference type="ARBA" id="ARBA00022741"/>
    </source>
</evidence>
<evidence type="ECO:0000313" key="12">
    <source>
        <dbReference type="EMBL" id="TDU42887.1"/>
    </source>
</evidence>
<dbReference type="PROSITE" id="PS51278">
    <property type="entry name" value="GATASE_TYPE_2"/>
    <property type="match status" value="1"/>
</dbReference>
<keyword evidence="4 9" id="KW-0547">Nucleotide-binding</keyword>
<evidence type="ECO:0000256" key="7">
    <source>
        <dbReference type="ARBA" id="ARBA00048741"/>
    </source>
</evidence>
<feature type="domain" description="Glutamine amidotransferase type-2" evidence="11">
    <location>
        <begin position="2"/>
        <end position="215"/>
    </location>
</feature>
<dbReference type="GO" id="GO:0006529">
    <property type="term" value="P:asparagine biosynthetic process"/>
    <property type="evidence" value="ECO:0007669"/>
    <property type="project" value="UniProtKB-KW"/>
</dbReference>
<dbReference type="SUPFAM" id="SSF56235">
    <property type="entry name" value="N-terminal nucleophile aminohydrolases (Ntn hydrolases)"/>
    <property type="match status" value="1"/>
</dbReference>
<evidence type="ECO:0000256" key="1">
    <source>
        <dbReference type="ARBA" id="ARBA00005187"/>
    </source>
</evidence>
<dbReference type="Proteomes" id="UP000294689">
    <property type="component" value="Unassembled WGS sequence"/>
</dbReference>
<dbReference type="Gene3D" id="3.40.50.620">
    <property type="entry name" value="HUPs"/>
    <property type="match status" value="2"/>
</dbReference>
<dbReference type="OrthoDB" id="9763290at2"/>